<evidence type="ECO:0000256" key="5">
    <source>
        <dbReference type="SAM" id="Phobius"/>
    </source>
</evidence>
<keyword evidence="4 5" id="KW-0472">Membrane</keyword>
<sequence length="375" mass="41634">MSYYLLFIENTEFHSILVDWGEACCDSPIVASLSTTLMVGALVGAFVAGWIADAYGRRPVVTNLVLLVECLEQPRSRLLAVSLNGWSFSMVCRSNFLVFIICYSFYILSKFLLECSSSASQIFVAVLARSSLHWFFFHLYTAIAALSSSVAFVGLPNKSWFLNKYPICFIHTLLNLQYVWTVESCRWLASVQRISESRSAAIFVAKINRSTVTSDALWWEIVGFSAPILSSTVEPKSEMSKRYRYIDLFRIIGIIPFIVSNCVGRRPIVLFSVGIACLGAWLATFSQFSGTSSTHWSLAVLSLIVASSLDPTWKINHLYSAELFPTVIRNMARGICNVGARLGSVAAPSVSIVSYSPLCHLRSKSKIGNTCRQLV</sequence>
<dbReference type="SUPFAM" id="SSF103473">
    <property type="entry name" value="MFS general substrate transporter"/>
    <property type="match status" value="1"/>
</dbReference>
<dbReference type="Gene3D" id="1.20.1250.20">
    <property type="entry name" value="MFS general substrate transporter like domains"/>
    <property type="match status" value="2"/>
</dbReference>
<feature type="transmembrane region" description="Helical" evidence="5">
    <location>
        <begin position="29"/>
        <end position="52"/>
    </location>
</feature>
<evidence type="ECO:0000256" key="4">
    <source>
        <dbReference type="ARBA" id="ARBA00023136"/>
    </source>
</evidence>
<dbReference type="Proteomes" id="UP000095283">
    <property type="component" value="Unplaced"/>
</dbReference>
<feature type="transmembrane region" description="Helical" evidence="5">
    <location>
        <begin position="96"/>
        <end position="113"/>
    </location>
</feature>
<reference evidence="7" key="1">
    <citation type="submission" date="2016-11" db="UniProtKB">
        <authorList>
            <consortium name="WormBaseParasite"/>
        </authorList>
    </citation>
    <scope>IDENTIFICATION</scope>
</reference>
<keyword evidence="6" id="KW-1185">Reference proteome</keyword>
<accession>A0A1I7WIM9</accession>
<keyword evidence="2 5" id="KW-0812">Transmembrane</keyword>
<organism evidence="6 7">
    <name type="scientific">Heterorhabditis bacteriophora</name>
    <name type="common">Entomopathogenic nematode worm</name>
    <dbReference type="NCBI Taxonomy" id="37862"/>
    <lineage>
        <taxon>Eukaryota</taxon>
        <taxon>Metazoa</taxon>
        <taxon>Ecdysozoa</taxon>
        <taxon>Nematoda</taxon>
        <taxon>Chromadorea</taxon>
        <taxon>Rhabditida</taxon>
        <taxon>Rhabditina</taxon>
        <taxon>Rhabditomorpha</taxon>
        <taxon>Strongyloidea</taxon>
        <taxon>Heterorhabditidae</taxon>
        <taxon>Heterorhabditis</taxon>
    </lineage>
</organism>
<evidence type="ECO:0000313" key="7">
    <source>
        <dbReference type="WBParaSite" id="Hba_04871"/>
    </source>
</evidence>
<name>A0A1I7WIM9_HETBA</name>
<evidence type="ECO:0000256" key="1">
    <source>
        <dbReference type="ARBA" id="ARBA00004141"/>
    </source>
</evidence>
<evidence type="ECO:0000256" key="2">
    <source>
        <dbReference type="ARBA" id="ARBA00022692"/>
    </source>
</evidence>
<proteinExistence type="predicted"/>
<evidence type="ECO:0000256" key="3">
    <source>
        <dbReference type="ARBA" id="ARBA00022989"/>
    </source>
</evidence>
<comment type="subcellular location">
    <subcellularLocation>
        <location evidence="1">Membrane</location>
        <topology evidence="1">Multi-pass membrane protein</topology>
    </subcellularLocation>
</comment>
<dbReference type="InterPro" id="IPR036259">
    <property type="entry name" value="MFS_trans_sf"/>
</dbReference>
<dbReference type="PANTHER" id="PTHR24064">
    <property type="entry name" value="SOLUTE CARRIER FAMILY 22 MEMBER"/>
    <property type="match status" value="1"/>
</dbReference>
<keyword evidence="3 5" id="KW-1133">Transmembrane helix</keyword>
<dbReference type="WBParaSite" id="Hba_04871">
    <property type="protein sequence ID" value="Hba_04871"/>
    <property type="gene ID" value="Hba_04871"/>
</dbReference>
<evidence type="ECO:0000313" key="6">
    <source>
        <dbReference type="Proteomes" id="UP000095283"/>
    </source>
</evidence>
<feature type="transmembrane region" description="Helical" evidence="5">
    <location>
        <begin position="268"/>
        <end position="288"/>
    </location>
</feature>
<dbReference type="AlphaFoldDB" id="A0A1I7WIM9"/>
<feature type="transmembrane region" description="Helical" evidence="5">
    <location>
        <begin position="133"/>
        <end position="155"/>
    </location>
</feature>
<protein>
    <submittedName>
        <fullName evidence="7">MFS domain-containing protein</fullName>
    </submittedName>
</protein>
<dbReference type="GO" id="GO:0016020">
    <property type="term" value="C:membrane"/>
    <property type="evidence" value="ECO:0007669"/>
    <property type="project" value="UniProtKB-SubCell"/>
</dbReference>